<protein>
    <recommendedName>
        <fullName evidence="3">Phosphate-selective porin O and P</fullName>
    </recommendedName>
</protein>
<dbReference type="RefSeq" id="WP_038528728.1">
    <property type="nucleotide sequence ID" value="NZ_HG315671.1"/>
</dbReference>
<dbReference type="OrthoDB" id="9771991at2"/>
<dbReference type="Proteomes" id="UP000016160">
    <property type="component" value="Chromosome"/>
</dbReference>
<keyword evidence="2" id="KW-1185">Reference proteome</keyword>
<evidence type="ECO:0008006" key="3">
    <source>
        <dbReference type="Google" id="ProtNLM"/>
    </source>
</evidence>
<organism evidence="1 2">
    <name type="scientific">Formosa agariphila (strain DSM 15362 / KCTC 12365 / LMG 23005 / KMM 3901 / M-2Alg 35-1)</name>
    <dbReference type="NCBI Taxonomy" id="1347342"/>
    <lineage>
        <taxon>Bacteria</taxon>
        <taxon>Pseudomonadati</taxon>
        <taxon>Bacteroidota</taxon>
        <taxon>Flavobacteriia</taxon>
        <taxon>Flavobacteriales</taxon>
        <taxon>Flavobacteriaceae</taxon>
        <taxon>Formosa</taxon>
    </lineage>
</organism>
<dbReference type="STRING" id="1347342.BN863_12730"/>
<dbReference type="HOGENOM" id="CLU_038678_0_0_10"/>
<evidence type="ECO:0000313" key="1">
    <source>
        <dbReference type="EMBL" id="CDF78985.1"/>
    </source>
</evidence>
<dbReference type="AlphaFoldDB" id="T2KJN6"/>
<dbReference type="EMBL" id="HG315671">
    <property type="protein sequence ID" value="CDF78985.1"/>
    <property type="molecule type" value="Genomic_DNA"/>
</dbReference>
<dbReference type="eggNOG" id="COG3746">
    <property type="taxonomic scope" value="Bacteria"/>
</dbReference>
<name>T2KJN6_FORAG</name>
<accession>T2KJN6</accession>
<dbReference type="PATRIC" id="fig|1347342.6.peg.1283"/>
<proteinExistence type="predicted"/>
<evidence type="ECO:0000313" key="2">
    <source>
        <dbReference type="Proteomes" id="UP000016160"/>
    </source>
</evidence>
<reference evidence="1 2" key="1">
    <citation type="journal article" date="2013" name="Appl. Environ. Microbiol.">
        <title>The genome of the alga-associated marine flavobacterium Formosa agariphila KMM 3901T reveals a broad potential for degradation of algal polysaccharides.</title>
        <authorList>
            <person name="Mann A.J."/>
            <person name="Hahnke R.L."/>
            <person name="Huang S."/>
            <person name="Werner J."/>
            <person name="Xing P."/>
            <person name="Barbeyron T."/>
            <person name="Huettel B."/>
            <person name="Stueber K."/>
            <person name="Reinhardt R."/>
            <person name="Harder J."/>
            <person name="Gloeckner F.O."/>
            <person name="Amann R.I."/>
            <person name="Teeling H."/>
        </authorList>
    </citation>
    <scope>NUCLEOTIDE SEQUENCE [LARGE SCALE GENOMIC DNA]</scope>
    <source>
        <strain evidence="2">DSM 15362 / KCTC 12365 / LMG 23005 / KMM 3901</strain>
    </source>
</reference>
<sequence>MFNLKLDFYKSNNTVYPNNVVKWATLFLFEILFFPSLIYSQTKDAETAKANKERFEYTLFKNPKIKMKVGGYIQPWIQYAQWNPGSTNEAGEVKTSDVGMSVRRLRLGTAFTFGKKVKLNFGLGENNFNAKGKTFPFLKILDLYATYNISKPFAVAFGKSTYDGLSRYTATSTSTMMQTDLPLIALPNLNYTDDLTRELSLVFLGDIGKLNYRMVFIHPFSFSYTGAHPAEPKPGASQFTDEFNNLQYATYIKYDFLEKENNRGPNFRGTYLGAKKILSLGVGAKYQHDALYSIENTSTNYHDMNLWSADLYWDHPVTSAFVAATSAYIGYFNYDFGPNYLRNIGVNNPAYGMDNGYDNLNGSGNYFPFMGSGESVYAHFGVLFNKMGTQTNWGQLEPYAVIQTSNFDALKENMVIGNLGVSWYLKDHYSKISLDVQNRPIFSNTTYKETDRKYMCILQYQYILH</sequence>
<gene>
    <name evidence="1" type="ORF">BN863_12730</name>
</gene>